<evidence type="ECO:0000256" key="1">
    <source>
        <dbReference type="ARBA" id="ARBA00004370"/>
    </source>
</evidence>
<reference evidence="7 8" key="1">
    <citation type="submission" date="2018-10" db="EMBL/GenBank/DDBJ databases">
        <title>Genomic Encyclopedia of Type Strains, Phase IV (KMG-IV): sequencing the most valuable type-strain genomes for metagenomic binning, comparative biology and taxonomic classification.</title>
        <authorList>
            <person name="Goeker M."/>
        </authorList>
    </citation>
    <scope>NUCLEOTIDE SEQUENCE [LARGE SCALE GENOMIC DNA]</scope>
    <source>
        <strain evidence="7 8">DSM 22008</strain>
    </source>
</reference>
<protein>
    <submittedName>
        <fullName evidence="7">Sterol desaturase/sphingolipid hydroxylase (Fatty acid hydroxylase superfamily)</fullName>
    </submittedName>
</protein>
<dbReference type="InterPro" id="IPR050307">
    <property type="entry name" value="Sterol_Desaturase_Related"/>
</dbReference>
<feature type="transmembrane region" description="Helical" evidence="5">
    <location>
        <begin position="58"/>
        <end position="80"/>
    </location>
</feature>
<dbReference type="InterPro" id="IPR006694">
    <property type="entry name" value="Fatty_acid_hydroxylase"/>
</dbReference>
<evidence type="ECO:0000256" key="4">
    <source>
        <dbReference type="ARBA" id="ARBA00023136"/>
    </source>
</evidence>
<dbReference type="RefSeq" id="WP_121098558.1">
    <property type="nucleotide sequence ID" value="NZ_RBII01000001.1"/>
</dbReference>
<organism evidence="7 8">
    <name type="scientific">Litorimonas taeanensis</name>
    <dbReference type="NCBI Taxonomy" id="568099"/>
    <lineage>
        <taxon>Bacteria</taxon>
        <taxon>Pseudomonadati</taxon>
        <taxon>Pseudomonadota</taxon>
        <taxon>Alphaproteobacteria</taxon>
        <taxon>Maricaulales</taxon>
        <taxon>Robiginitomaculaceae</taxon>
    </lineage>
</organism>
<evidence type="ECO:0000259" key="6">
    <source>
        <dbReference type="Pfam" id="PF04116"/>
    </source>
</evidence>
<name>A0A420WI68_9PROT</name>
<dbReference type="InParanoid" id="A0A420WI68"/>
<evidence type="ECO:0000256" key="5">
    <source>
        <dbReference type="SAM" id="Phobius"/>
    </source>
</evidence>
<feature type="transmembrane region" description="Helical" evidence="5">
    <location>
        <begin position="100"/>
        <end position="121"/>
    </location>
</feature>
<dbReference type="AlphaFoldDB" id="A0A420WI68"/>
<evidence type="ECO:0000313" key="7">
    <source>
        <dbReference type="EMBL" id="RKQ70724.1"/>
    </source>
</evidence>
<comment type="subcellular location">
    <subcellularLocation>
        <location evidence="1">Membrane</location>
    </subcellularLocation>
</comment>
<evidence type="ECO:0000313" key="8">
    <source>
        <dbReference type="Proteomes" id="UP000282211"/>
    </source>
</evidence>
<proteinExistence type="predicted"/>
<sequence length="248" mass="29092">MNGWPIPIEQSVITYLAFTAIIIARYFAIVWPIHWALWKKTPKRARRLSKREPTAATIRNEITLSVLSAFIYALPAAIVVEMWKAGGTALYSGWPQSVWGWLYLPFSIMVYLIVQDSWFYFTHRLMHHRRLFKWTHAGHHRSVQPTPWASFSFDPIEAVSSAWLLPVMALFVPLHIAMALFLLMLMTINAVFNHAGWEVYPERWIRGWWGRHIITASHHNLHHTKFKGNYGLYFRFWDKLCETDIGVD</sequence>
<dbReference type="GO" id="GO:0016491">
    <property type="term" value="F:oxidoreductase activity"/>
    <property type="evidence" value="ECO:0007669"/>
    <property type="project" value="InterPro"/>
</dbReference>
<gene>
    <name evidence="7" type="ORF">DES40_0023</name>
</gene>
<keyword evidence="3 5" id="KW-1133">Transmembrane helix</keyword>
<feature type="domain" description="Fatty acid hydroxylase" evidence="6">
    <location>
        <begin position="109"/>
        <end position="243"/>
    </location>
</feature>
<feature type="transmembrane region" description="Helical" evidence="5">
    <location>
        <begin position="12"/>
        <end position="37"/>
    </location>
</feature>
<comment type="caution">
    <text evidence="7">The sequence shown here is derived from an EMBL/GenBank/DDBJ whole genome shotgun (WGS) entry which is preliminary data.</text>
</comment>
<dbReference type="Pfam" id="PF04116">
    <property type="entry name" value="FA_hydroxylase"/>
    <property type="match status" value="1"/>
</dbReference>
<feature type="transmembrane region" description="Helical" evidence="5">
    <location>
        <begin position="162"/>
        <end position="186"/>
    </location>
</feature>
<dbReference type="OrthoDB" id="9770329at2"/>
<evidence type="ECO:0000256" key="3">
    <source>
        <dbReference type="ARBA" id="ARBA00022989"/>
    </source>
</evidence>
<keyword evidence="4 5" id="KW-0472">Membrane</keyword>
<dbReference type="GO" id="GO:0016020">
    <property type="term" value="C:membrane"/>
    <property type="evidence" value="ECO:0007669"/>
    <property type="project" value="UniProtKB-SubCell"/>
</dbReference>
<dbReference type="GO" id="GO:0005506">
    <property type="term" value="F:iron ion binding"/>
    <property type="evidence" value="ECO:0007669"/>
    <property type="project" value="InterPro"/>
</dbReference>
<dbReference type="Proteomes" id="UP000282211">
    <property type="component" value="Unassembled WGS sequence"/>
</dbReference>
<keyword evidence="2 5" id="KW-0812">Transmembrane</keyword>
<keyword evidence="8" id="KW-1185">Reference proteome</keyword>
<evidence type="ECO:0000256" key="2">
    <source>
        <dbReference type="ARBA" id="ARBA00022692"/>
    </source>
</evidence>
<dbReference type="PANTHER" id="PTHR11863">
    <property type="entry name" value="STEROL DESATURASE"/>
    <property type="match status" value="1"/>
</dbReference>
<dbReference type="EMBL" id="RBII01000001">
    <property type="protein sequence ID" value="RKQ70724.1"/>
    <property type="molecule type" value="Genomic_DNA"/>
</dbReference>
<accession>A0A420WI68</accession>
<dbReference type="GO" id="GO:0008610">
    <property type="term" value="P:lipid biosynthetic process"/>
    <property type="evidence" value="ECO:0007669"/>
    <property type="project" value="InterPro"/>
</dbReference>